<dbReference type="Proteomes" id="UP001207918">
    <property type="component" value="Unassembled WGS sequence"/>
</dbReference>
<evidence type="ECO:0000313" key="13">
    <source>
        <dbReference type="EMBL" id="MCW9708672.1"/>
    </source>
</evidence>
<keyword evidence="8 11" id="KW-0663">Pyridoxal phosphate</keyword>
<keyword evidence="14" id="KW-1185">Reference proteome</keyword>
<evidence type="ECO:0000313" key="14">
    <source>
        <dbReference type="Proteomes" id="UP001207918"/>
    </source>
</evidence>
<dbReference type="InterPro" id="IPR001917">
    <property type="entry name" value="Aminotrans_II_pyridoxalP_BS"/>
</dbReference>
<dbReference type="PANTHER" id="PTHR42885:SF2">
    <property type="entry name" value="HISTIDINOL-PHOSPHATE AMINOTRANSFERASE"/>
    <property type="match status" value="1"/>
</dbReference>
<evidence type="ECO:0000259" key="12">
    <source>
        <dbReference type="Pfam" id="PF00155"/>
    </source>
</evidence>
<dbReference type="RefSeq" id="WP_265767475.1">
    <property type="nucleotide sequence ID" value="NZ_JAGGJA010000015.1"/>
</dbReference>
<evidence type="ECO:0000256" key="10">
    <source>
        <dbReference type="ARBA" id="ARBA00047481"/>
    </source>
</evidence>
<comment type="pathway">
    <text evidence="2 11">Amino-acid biosynthesis; L-histidine biosynthesis; L-histidine from 5-phospho-alpha-D-ribose 1-diphosphate: step 7/9.</text>
</comment>
<feature type="modified residue" description="N6-(pyridoxal phosphate)lysine" evidence="11">
    <location>
        <position position="213"/>
    </location>
</feature>
<evidence type="ECO:0000256" key="9">
    <source>
        <dbReference type="ARBA" id="ARBA00023102"/>
    </source>
</evidence>
<dbReference type="Pfam" id="PF00155">
    <property type="entry name" value="Aminotran_1_2"/>
    <property type="match status" value="1"/>
</dbReference>
<dbReference type="NCBIfam" id="TIGR01141">
    <property type="entry name" value="hisC"/>
    <property type="match status" value="1"/>
</dbReference>
<comment type="cofactor">
    <cofactor evidence="1 11">
        <name>pyridoxal 5'-phosphate</name>
        <dbReference type="ChEBI" id="CHEBI:597326"/>
    </cofactor>
</comment>
<feature type="domain" description="Aminotransferase class I/classII large" evidence="12">
    <location>
        <begin position="45"/>
        <end position="349"/>
    </location>
</feature>
<dbReference type="EMBL" id="JAGGJA010000015">
    <property type="protein sequence ID" value="MCW9708672.1"/>
    <property type="molecule type" value="Genomic_DNA"/>
</dbReference>
<comment type="catalytic activity">
    <reaction evidence="10 11">
        <text>L-histidinol phosphate + 2-oxoglutarate = 3-(imidazol-4-yl)-2-oxopropyl phosphate + L-glutamate</text>
        <dbReference type="Rhea" id="RHEA:23744"/>
        <dbReference type="ChEBI" id="CHEBI:16810"/>
        <dbReference type="ChEBI" id="CHEBI:29985"/>
        <dbReference type="ChEBI" id="CHEBI:57766"/>
        <dbReference type="ChEBI" id="CHEBI:57980"/>
        <dbReference type="EC" id="2.6.1.9"/>
    </reaction>
</comment>
<keyword evidence="6 11" id="KW-0028">Amino-acid biosynthesis</keyword>
<dbReference type="PROSITE" id="PS00599">
    <property type="entry name" value="AA_TRANSFER_CLASS_2"/>
    <property type="match status" value="1"/>
</dbReference>
<evidence type="ECO:0000256" key="3">
    <source>
        <dbReference type="ARBA" id="ARBA00007970"/>
    </source>
</evidence>
<evidence type="ECO:0000256" key="8">
    <source>
        <dbReference type="ARBA" id="ARBA00022898"/>
    </source>
</evidence>
<dbReference type="InterPro" id="IPR015424">
    <property type="entry name" value="PyrdxlP-dep_Trfase"/>
</dbReference>
<keyword evidence="5 11" id="KW-0032">Aminotransferase</keyword>
<evidence type="ECO:0000256" key="4">
    <source>
        <dbReference type="ARBA" id="ARBA00011738"/>
    </source>
</evidence>
<evidence type="ECO:0000256" key="1">
    <source>
        <dbReference type="ARBA" id="ARBA00001933"/>
    </source>
</evidence>
<evidence type="ECO:0000256" key="6">
    <source>
        <dbReference type="ARBA" id="ARBA00022605"/>
    </source>
</evidence>
<comment type="similarity">
    <text evidence="3 11">Belongs to the class-II pyridoxal-phosphate-dependent aminotransferase family. Histidinol-phosphate aminotransferase subfamily.</text>
</comment>
<dbReference type="InterPro" id="IPR015421">
    <property type="entry name" value="PyrdxlP-dep_Trfase_major"/>
</dbReference>
<organism evidence="13 14">
    <name type="scientific">Fodinibius salsisoli</name>
    <dbReference type="NCBI Taxonomy" id="2820877"/>
    <lineage>
        <taxon>Bacteria</taxon>
        <taxon>Pseudomonadati</taxon>
        <taxon>Balneolota</taxon>
        <taxon>Balneolia</taxon>
        <taxon>Balneolales</taxon>
        <taxon>Balneolaceae</taxon>
        <taxon>Fodinibius</taxon>
    </lineage>
</organism>
<keyword evidence="7 11" id="KW-0808">Transferase</keyword>
<gene>
    <name evidence="11 13" type="primary">hisC</name>
    <name evidence="13" type="ORF">J6I44_17555</name>
</gene>
<dbReference type="HAMAP" id="MF_01023">
    <property type="entry name" value="HisC_aminotrans_2"/>
    <property type="match status" value="1"/>
</dbReference>
<keyword evidence="9 11" id="KW-0368">Histidine biosynthesis</keyword>
<protein>
    <recommendedName>
        <fullName evidence="11">Histidinol-phosphate aminotransferase</fullName>
        <ecNumber evidence="11">2.6.1.9</ecNumber>
    </recommendedName>
    <alternativeName>
        <fullName evidence="11">Imidazole acetol-phosphate transaminase</fullName>
    </alternativeName>
</protein>
<accession>A0ABT3PS28</accession>
<evidence type="ECO:0000256" key="5">
    <source>
        <dbReference type="ARBA" id="ARBA00022576"/>
    </source>
</evidence>
<dbReference type="EC" id="2.6.1.9" evidence="11"/>
<dbReference type="PANTHER" id="PTHR42885">
    <property type="entry name" value="HISTIDINOL-PHOSPHATE AMINOTRANSFERASE-RELATED"/>
    <property type="match status" value="1"/>
</dbReference>
<name>A0ABT3PS28_9BACT</name>
<evidence type="ECO:0000256" key="7">
    <source>
        <dbReference type="ARBA" id="ARBA00022679"/>
    </source>
</evidence>
<dbReference type="InterPro" id="IPR015422">
    <property type="entry name" value="PyrdxlP-dep_Trfase_small"/>
</dbReference>
<comment type="caution">
    <text evidence="13">The sequence shown here is derived from an EMBL/GenBank/DDBJ whole genome shotgun (WGS) entry which is preliminary data.</text>
</comment>
<dbReference type="Gene3D" id="3.40.640.10">
    <property type="entry name" value="Type I PLP-dependent aspartate aminotransferase-like (Major domain)"/>
    <property type="match status" value="1"/>
</dbReference>
<dbReference type="Gene3D" id="3.90.1150.10">
    <property type="entry name" value="Aspartate Aminotransferase, domain 1"/>
    <property type="match status" value="1"/>
</dbReference>
<evidence type="ECO:0000256" key="11">
    <source>
        <dbReference type="HAMAP-Rule" id="MF_01023"/>
    </source>
</evidence>
<proteinExistence type="inferred from homology"/>
<dbReference type="InterPro" id="IPR005861">
    <property type="entry name" value="HisP_aminotrans"/>
</dbReference>
<sequence>MSSSFELEKLVRPNIKALKPYHSARQDFSEGLLLDANENSYGDPFQSAEHLHRYPSPTHPALRDKIAEWRGVNRDNIFVGVGSDEGIDLLYRIFCRPGKDRILTTPPTYGMYKVSANIHDIDIDTVLLTEEDFQPKVDQTLEAVTDQTKILLLCSPNNPTANTFDRPKVRRLVEQFPGIVVIDEAYIDFSDVESWAPEVNQYPNLVVLQTLSKSFGLAGIRLGITYASPEIINYMMKVKAPYNVNKLTAQKALDAFERLDQIQDRVTQIKEKRTSLRKKLEPLALVKYIYPSEANFLLVKMNGDAQNIYDRLTKQDIIVRYRGNEPLCDNCLRITVGTDDENDQLISALKQLS</sequence>
<dbReference type="GO" id="GO:0004400">
    <property type="term" value="F:histidinol-phosphate transaminase activity"/>
    <property type="evidence" value="ECO:0007669"/>
    <property type="project" value="UniProtKB-EC"/>
</dbReference>
<dbReference type="CDD" id="cd00609">
    <property type="entry name" value="AAT_like"/>
    <property type="match status" value="1"/>
</dbReference>
<dbReference type="InterPro" id="IPR004839">
    <property type="entry name" value="Aminotransferase_I/II_large"/>
</dbReference>
<dbReference type="SUPFAM" id="SSF53383">
    <property type="entry name" value="PLP-dependent transferases"/>
    <property type="match status" value="1"/>
</dbReference>
<comment type="subunit">
    <text evidence="4 11">Homodimer.</text>
</comment>
<evidence type="ECO:0000256" key="2">
    <source>
        <dbReference type="ARBA" id="ARBA00005011"/>
    </source>
</evidence>
<reference evidence="13 14" key="1">
    <citation type="submission" date="2021-03" db="EMBL/GenBank/DDBJ databases">
        <title>Aliifodinibius sp. nov., a new bacterium isolated from saline soil.</title>
        <authorList>
            <person name="Galisteo C."/>
            <person name="De La Haba R."/>
            <person name="Sanchez-Porro C."/>
            <person name="Ventosa A."/>
        </authorList>
    </citation>
    <scope>NUCLEOTIDE SEQUENCE [LARGE SCALE GENOMIC DNA]</scope>
    <source>
        <strain evidence="13 14">1BSP15-2V2</strain>
    </source>
</reference>